<keyword evidence="3 4" id="KW-0802">TPR repeat</keyword>
<dbReference type="GO" id="GO:0072380">
    <property type="term" value="C:TRC complex"/>
    <property type="evidence" value="ECO:0007669"/>
    <property type="project" value="TreeGrafter"/>
</dbReference>
<dbReference type="InterPro" id="IPR011990">
    <property type="entry name" value="TPR-like_helical_dom_sf"/>
</dbReference>
<name>A0A1G4JBV8_9SACH</name>
<feature type="region of interest" description="Disordered" evidence="5">
    <location>
        <begin position="230"/>
        <end position="252"/>
    </location>
</feature>
<dbReference type="Gene3D" id="1.10.260.100">
    <property type="match status" value="1"/>
</dbReference>
<dbReference type="Pfam" id="PF16546">
    <property type="entry name" value="SGTA_dimer"/>
    <property type="match status" value="1"/>
</dbReference>
<reference evidence="8" key="1">
    <citation type="submission" date="2016-03" db="EMBL/GenBank/DDBJ databases">
        <authorList>
            <person name="Devillers Hugo."/>
        </authorList>
    </citation>
    <scope>NUCLEOTIDE SEQUENCE [LARGE SCALE GENOMIC DNA]</scope>
</reference>
<proteinExistence type="inferred from homology"/>
<dbReference type="GO" id="GO:0006620">
    <property type="term" value="P:post-translational protein targeting to endoplasmic reticulum membrane"/>
    <property type="evidence" value="ECO:0007669"/>
    <property type="project" value="TreeGrafter"/>
</dbReference>
<dbReference type="Gene3D" id="1.20.5.420">
    <property type="entry name" value="Immunoglobulin FC, subunit C"/>
    <property type="match status" value="1"/>
</dbReference>
<sequence>MTSSSKELASLIVDYLSRAAETKQVSEEYLDSVNVAVDCITEAFELEHDAVASTLKEAFNNQGLEQIVAAAKNSRSNTESATTESSENVKVNIPIEDAETKAKAEALKLEGNKAMAGKDFELAIQKYTEAIQILPSNAVYYANRAAAHSSLKDYSKAVQDAELSIKVNPSYSKGYSRLGFAQYALGKSEEALDAYKKVLDIEGEKATDAMKRDYDTAMKKVEQSLNIEKASPAAAENDSATPQAGGSGGLPDFSSMLGGGLGGLLNNPQVMQAAQQFMQNPNAMSEMMNNPALKQMADKFQSGQGTPSMADLMKDPALMDMAKNMLGGAKR</sequence>
<keyword evidence="2" id="KW-0677">Repeat</keyword>
<feature type="domain" description="SGTA homodimerisation" evidence="6">
    <location>
        <begin position="4"/>
        <end position="69"/>
    </location>
</feature>
<feature type="repeat" description="TPR" evidence="4">
    <location>
        <begin position="104"/>
        <end position="137"/>
    </location>
</feature>
<dbReference type="EMBL" id="LT598482">
    <property type="protein sequence ID" value="SCU87573.1"/>
    <property type="molecule type" value="Genomic_DNA"/>
</dbReference>
<dbReference type="PANTHER" id="PTHR45831:SF2">
    <property type="entry name" value="LD24721P"/>
    <property type="match status" value="1"/>
</dbReference>
<dbReference type="InterPro" id="IPR032374">
    <property type="entry name" value="SGTA_dimer"/>
</dbReference>
<dbReference type="InterPro" id="IPR019734">
    <property type="entry name" value="TPR_rpt"/>
</dbReference>
<dbReference type="OrthoDB" id="2335338at2759"/>
<gene>
    <name evidence="7" type="ORF">LAME_0D10616G</name>
</gene>
<feature type="repeat" description="TPR" evidence="4">
    <location>
        <begin position="172"/>
        <end position="205"/>
    </location>
</feature>
<dbReference type="GO" id="GO:0060090">
    <property type="term" value="F:molecular adaptor activity"/>
    <property type="evidence" value="ECO:0007669"/>
    <property type="project" value="TreeGrafter"/>
</dbReference>
<dbReference type="Gene3D" id="1.25.40.10">
    <property type="entry name" value="Tetratricopeptide repeat domain"/>
    <property type="match status" value="1"/>
</dbReference>
<dbReference type="AlphaFoldDB" id="A0A1G4JBV8"/>
<dbReference type="InterPro" id="IPR047150">
    <property type="entry name" value="SGT"/>
</dbReference>
<evidence type="ECO:0000313" key="7">
    <source>
        <dbReference type="EMBL" id="SCU87573.1"/>
    </source>
</evidence>
<dbReference type="SMART" id="SM00028">
    <property type="entry name" value="TPR"/>
    <property type="match status" value="3"/>
</dbReference>
<dbReference type="Proteomes" id="UP000191144">
    <property type="component" value="Chromosome D"/>
</dbReference>
<organism evidence="7 8">
    <name type="scientific">Lachancea meyersii CBS 8951</name>
    <dbReference type="NCBI Taxonomy" id="1266667"/>
    <lineage>
        <taxon>Eukaryota</taxon>
        <taxon>Fungi</taxon>
        <taxon>Dikarya</taxon>
        <taxon>Ascomycota</taxon>
        <taxon>Saccharomycotina</taxon>
        <taxon>Saccharomycetes</taxon>
        <taxon>Saccharomycetales</taxon>
        <taxon>Saccharomycetaceae</taxon>
        <taxon>Lachancea</taxon>
    </lineage>
</organism>
<dbReference type="PANTHER" id="PTHR45831">
    <property type="entry name" value="LD24721P"/>
    <property type="match status" value="1"/>
</dbReference>
<dbReference type="SUPFAM" id="SSF48452">
    <property type="entry name" value="TPR-like"/>
    <property type="match status" value="1"/>
</dbReference>
<keyword evidence="8" id="KW-1185">Reference proteome</keyword>
<evidence type="ECO:0000256" key="4">
    <source>
        <dbReference type="PROSITE-ProRule" id="PRU00339"/>
    </source>
</evidence>
<evidence type="ECO:0000256" key="2">
    <source>
        <dbReference type="ARBA" id="ARBA00022737"/>
    </source>
</evidence>
<evidence type="ECO:0000256" key="5">
    <source>
        <dbReference type="SAM" id="MobiDB-lite"/>
    </source>
</evidence>
<evidence type="ECO:0000313" key="8">
    <source>
        <dbReference type="Proteomes" id="UP000191144"/>
    </source>
</evidence>
<dbReference type="PROSITE" id="PS50005">
    <property type="entry name" value="TPR"/>
    <property type="match status" value="2"/>
</dbReference>
<protein>
    <submittedName>
        <fullName evidence="7">LAME_0D10616g1_1</fullName>
    </submittedName>
</protein>
<evidence type="ECO:0000256" key="1">
    <source>
        <dbReference type="ARBA" id="ARBA00008175"/>
    </source>
</evidence>
<dbReference type="GO" id="GO:0016020">
    <property type="term" value="C:membrane"/>
    <property type="evidence" value="ECO:0007669"/>
    <property type="project" value="TreeGrafter"/>
</dbReference>
<comment type="similarity">
    <text evidence="1">Belongs to the SGT family.</text>
</comment>
<evidence type="ECO:0000256" key="3">
    <source>
        <dbReference type="ARBA" id="ARBA00022803"/>
    </source>
</evidence>
<evidence type="ECO:0000259" key="6">
    <source>
        <dbReference type="Pfam" id="PF16546"/>
    </source>
</evidence>
<accession>A0A1G4JBV8</accession>
<dbReference type="FunFam" id="1.25.40.10:FF:000207">
    <property type="entry name" value="Small glutamine-rich tetratricopeptide repeat-containing protein"/>
    <property type="match status" value="1"/>
</dbReference>